<name>A0A8X6RJG2_TRICX</name>
<protein>
    <submittedName>
        <fullName evidence="2">Uncharacterized protein</fullName>
    </submittedName>
</protein>
<gene>
    <name evidence="2" type="primary">NCL1_25415</name>
    <name evidence="2" type="ORF">TNCV_848801</name>
</gene>
<feature type="region of interest" description="Disordered" evidence="1">
    <location>
        <begin position="1"/>
        <end position="34"/>
    </location>
</feature>
<comment type="caution">
    <text evidence="2">The sequence shown here is derived from an EMBL/GenBank/DDBJ whole genome shotgun (WGS) entry which is preliminary data.</text>
</comment>
<feature type="compositionally biased region" description="Basic and acidic residues" evidence="1">
    <location>
        <begin position="21"/>
        <end position="33"/>
    </location>
</feature>
<dbReference type="Proteomes" id="UP000887159">
    <property type="component" value="Unassembled WGS sequence"/>
</dbReference>
<reference evidence="2" key="1">
    <citation type="submission" date="2020-08" db="EMBL/GenBank/DDBJ databases">
        <title>Multicomponent nature underlies the extraordinary mechanical properties of spider dragline silk.</title>
        <authorList>
            <person name="Kono N."/>
            <person name="Nakamura H."/>
            <person name="Mori M."/>
            <person name="Yoshida Y."/>
            <person name="Ohtoshi R."/>
            <person name="Malay A.D."/>
            <person name="Moran D.A.P."/>
            <person name="Tomita M."/>
            <person name="Numata K."/>
            <person name="Arakawa K."/>
        </authorList>
    </citation>
    <scope>NUCLEOTIDE SEQUENCE</scope>
</reference>
<keyword evidence="3" id="KW-1185">Reference proteome</keyword>
<feature type="region of interest" description="Disordered" evidence="1">
    <location>
        <begin position="46"/>
        <end position="87"/>
    </location>
</feature>
<dbReference type="EMBL" id="BMAU01021185">
    <property type="protein sequence ID" value="GFX95290.1"/>
    <property type="molecule type" value="Genomic_DNA"/>
</dbReference>
<evidence type="ECO:0000256" key="1">
    <source>
        <dbReference type="SAM" id="MobiDB-lite"/>
    </source>
</evidence>
<dbReference type="AlphaFoldDB" id="A0A8X6RJG2"/>
<feature type="compositionally biased region" description="Basic and acidic residues" evidence="1">
    <location>
        <begin position="1"/>
        <end position="12"/>
    </location>
</feature>
<evidence type="ECO:0000313" key="3">
    <source>
        <dbReference type="Proteomes" id="UP000887159"/>
    </source>
</evidence>
<organism evidence="2 3">
    <name type="scientific">Trichonephila clavipes</name>
    <name type="common">Golden silk orbweaver</name>
    <name type="synonym">Nephila clavipes</name>
    <dbReference type="NCBI Taxonomy" id="2585209"/>
    <lineage>
        <taxon>Eukaryota</taxon>
        <taxon>Metazoa</taxon>
        <taxon>Ecdysozoa</taxon>
        <taxon>Arthropoda</taxon>
        <taxon>Chelicerata</taxon>
        <taxon>Arachnida</taxon>
        <taxon>Araneae</taxon>
        <taxon>Araneomorphae</taxon>
        <taxon>Entelegynae</taxon>
        <taxon>Araneoidea</taxon>
        <taxon>Nephilidae</taxon>
        <taxon>Trichonephila</taxon>
    </lineage>
</organism>
<accession>A0A8X6RJG2</accession>
<evidence type="ECO:0000313" key="2">
    <source>
        <dbReference type="EMBL" id="GFX95290.1"/>
    </source>
</evidence>
<sequence length="87" mass="9678">MTGQYDKARETRTATSGTNKAAERRLVRSKETTAVRPCPYCLRSRVKQPEGVPDDRRSIGIESIPQNNISLSMEALDGDPNKGQRSE</sequence>
<proteinExistence type="predicted"/>